<accession>A0A7I7SK42</accession>
<reference evidence="2 3" key="1">
    <citation type="journal article" date="2019" name="Emerg. Microbes Infect.">
        <title>Comprehensive subspecies identification of 175 nontuberculous mycobacteria species based on 7547 genomic profiles.</title>
        <authorList>
            <person name="Matsumoto Y."/>
            <person name="Kinjo T."/>
            <person name="Motooka D."/>
            <person name="Nabeya D."/>
            <person name="Jung N."/>
            <person name="Uechi K."/>
            <person name="Horii T."/>
            <person name="Iida T."/>
            <person name="Fujita J."/>
            <person name="Nakamura S."/>
        </authorList>
    </citation>
    <scope>NUCLEOTIDE SEQUENCE [LARGE SCALE GENOMIC DNA]</scope>
    <source>
        <strain evidence="2 3">JCM 30395</strain>
    </source>
</reference>
<sequence>MTPHDDVGAHVGSTAPNRVDARDHPTSGEDSREYPFRGESFGGRAKPGTWATEQAQTPAFRRWPCARGTGFRAVHLDRPRDRSIVTAPEFRELVGRASEAVRDEASSMFEAEEREMAR</sequence>
<evidence type="ECO:0000256" key="1">
    <source>
        <dbReference type="SAM" id="MobiDB-lite"/>
    </source>
</evidence>
<evidence type="ECO:0000313" key="3">
    <source>
        <dbReference type="Proteomes" id="UP000466445"/>
    </source>
</evidence>
<dbReference type="Proteomes" id="UP000466445">
    <property type="component" value="Chromosome"/>
</dbReference>
<feature type="region of interest" description="Disordered" evidence="1">
    <location>
        <begin position="1"/>
        <end position="59"/>
    </location>
</feature>
<evidence type="ECO:0000313" key="2">
    <source>
        <dbReference type="EMBL" id="BBY57334.1"/>
    </source>
</evidence>
<dbReference type="KEGG" id="msar:MSAR_04700"/>
<proteinExistence type="predicted"/>
<keyword evidence="3" id="KW-1185">Reference proteome</keyword>
<gene>
    <name evidence="2" type="ORF">MSAR_04700</name>
</gene>
<dbReference type="AlphaFoldDB" id="A0A7I7SK42"/>
<organism evidence="2 3">
    <name type="scientific">Mycolicibacterium sarraceniae</name>
    <dbReference type="NCBI Taxonomy" id="1534348"/>
    <lineage>
        <taxon>Bacteria</taxon>
        <taxon>Bacillati</taxon>
        <taxon>Actinomycetota</taxon>
        <taxon>Actinomycetes</taxon>
        <taxon>Mycobacteriales</taxon>
        <taxon>Mycobacteriaceae</taxon>
        <taxon>Mycolicibacterium</taxon>
    </lineage>
</organism>
<name>A0A7I7SK42_9MYCO</name>
<dbReference type="EMBL" id="AP022595">
    <property type="protein sequence ID" value="BBY57334.1"/>
    <property type="molecule type" value="Genomic_DNA"/>
</dbReference>
<feature type="compositionally biased region" description="Basic and acidic residues" evidence="1">
    <location>
        <begin position="19"/>
        <end position="36"/>
    </location>
</feature>
<protein>
    <submittedName>
        <fullName evidence="2">Uncharacterized protein</fullName>
    </submittedName>
</protein>
<feature type="region of interest" description="Disordered" evidence="1">
    <location>
        <begin position="98"/>
        <end position="118"/>
    </location>
</feature>